<protein>
    <submittedName>
        <fullName evidence="2">10424_t:CDS:1</fullName>
    </submittedName>
</protein>
<reference evidence="2" key="1">
    <citation type="submission" date="2021-06" db="EMBL/GenBank/DDBJ databases">
        <authorList>
            <person name="Kallberg Y."/>
            <person name="Tangrot J."/>
            <person name="Rosling A."/>
        </authorList>
    </citation>
    <scope>NUCLEOTIDE SEQUENCE</scope>
    <source>
        <strain evidence="2">FL966</strain>
    </source>
</reference>
<sequence length="221" mass="25287">MPRKVRYFTKQEQKEADAARKQKSKNLETETQCQQRLENNNNAQQQQIQNTSHKHHANSSQLRNLVYGFSKDKSSYPIPHKVDVVNYANCTYCNALKLPMEIHKMCCSNGKVALAELDTLNELYYQTNAISNSNLNMKTIQALKARLDQVNPYVATFHHISSLPVENIKNLTVQLHTNISGLDQRTHNAPTASQVAAIWIDNDVPNEMVQKRDIILYMSMD</sequence>
<organism evidence="2 3">
    <name type="scientific">Cetraspora pellucida</name>
    <dbReference type="NCBI Taxonomy" id="1433469"/>
    <lineage>
        <taxon>Eukaryota</taxon>
        <taxon>Fungi</taxon>
        <taxon>Fungi incertae sedis</taxon>
        <taxon>Mucoromycota</taxon>
        <taxon>Glomeromycotina</taxon>
        <taxon>Glomeromycetes</taxon>
        <taxon>Diversisporales</taxon>
        <taxon>Gigasporaceae</taxon>
        <taxon>Cetraspora</taxon>
    </lineage>
</organism>
<proteinExistence type="predicted"/>
<dbReference type="EMBL" id="CAJVQA010016878">
    <property type="protein sequence ID" value="CAG8745581.1"/>
    <property type="molecule type" value="Genomic_DNA"/>
</dbReference>
<evidence type="ECO:0000256" key="1">
    <source>
        <dbReference type="SAM" id="MobiDB-lite"/>
    </source>
</evidence>
<keyword evidence="3" id="KW-1185">Reference proteome</keyword>
<name>A0A9N9NMN8_9GLOM</name>
<evidence type="ECO:0000313" key="3">
    <source>
        <dbReference type="Proteomes" id="UP000789759"/>
    </source>
</evidence>
<gene>
    <name evidence="2" type="ORF">CPELLU_LOCUS14356</name>
</gene>
<dbReference type="AlphaFoldDB" id="A0A9N9NMN8"/>
<dbReference type="OrthoDB" id="2430440at2759"/>
<feature type="region of interest" description="Disordered" evidence="1">
    <location>
        <begin position="1"/>
        <end position="30"/>
    </location>
</feature>
<dbReference type="Proteomes" id="UP000789759">
    <property type="component" value="Unassembled WGS sequence"/>
</dbReference>
<accession>A0A9N9NMN8</accession>
<evidence type="ECO:0000313" key="2">
    <source>
        <dbReference type="EMBL" id="CAG8745581.1"/>
    </source>
</evidence>
<comment type="caution">
    <text evidence="2">The sequence shown here is derived from an EMBL/GenBank/DDBJ whole genome shotgun (WGS) entry which is preliminary data.</text>
</comment>
<feature type="compositionally biased region" description="Basic and acidic residues" evidence="1">
    <location>
        <begin position="9"/>
        <end position="28"/>
    </location>
</feature>